<dbReference type="InterPro" id="IPR050297">
    <property type="entry name" value="LipidA_mod_glycosyltrf_83"/>
</dbReference>
<feature type="transmembrane region" description="Helical" evidence="8">
    <location>
        <begin position="130"/>
        <end position="163"/>
    </location>
</feature>
<keyword evidence="11" id="KW-1185">Reference proteome</keyword>
<keyword evidence="5 8" id="KW-0812">Transmembrane</keyword>
<feature type="transmembrane region" description="Helical" evidence="8">
    <location>
        <begin position="97"/>
        <end position="118"/>
    </location>
</feature>
<dbReference type="InterPro" id="IPR038731">
    <property type="entry name" value="RgtA/B/C-like"/>
</dbReference>
<feature type="transmembrane region" description="Helical" evidence="8">
    <location>
        <begin position="21"/>
        <end position="40"/>
    </location>
</feature>
<evidence type="ECO:0000256" key="7">
    <source>
        <dbReference type="ARBA" id="ARBA00023136"/>
    </source>
</evidence>
<dbReference type="PANTHER" id="PTHR33908:SF11">
    <property type="entry name" value="MEMBRANE PROTEIN"/>
    <property type="match status" value="1"/>
</dbReference>
<feature type="domain" description="Glycosyltransferase RgtA/B/C/D-like" evidence="9">
    <location>
        <begin position="84"/>
        <end position="231"/>
    </location>
</feature>
<feature type="transmembrane region" description="Helical" evidence="8">
    <location>
        <begin position="402"/>
        <end position="421"/>
    </location>
</feature>
<keyword evidence="7 8" id="KW-0472">Membrane</keyword>
<evidence type="ECO:0000256" key="5">
    <source>
        <dbReference type="ARBA" id="ARBA00022692"/>
    </source>
</evidence>
<evidence type="ECO:0000256" key="1">
    <source>
        <dbReference type="ARBA" id="ARBA00004651"/>
    </source>
</evidence>
<dbReference type="GO" id="GO:0016763">
    <property type="term" value="F:pentosyltransferase activity"/>
    <property type="evidence" value="ECO:0007669"/>
    <property type="project" value="TreeGrafter"/>
</dbReference>
<comment type="subcellular location">
    <subcellularLocation>
        <location evidence="1">Cell membrane</location>
        <topology evidence="1">Multi-pass membrane protein</topology>
    </subcellularLocation>
</comment>
<feature type="transmembrane region" description="Helical" evidence="8">
    <location>
        <begin position="214"/>
        <end position="233"/>
    </location>
</feature>
<evidence type="ECO:0000256" key="6">
    <source>
        <dbReference type="ARBA" id="ARBA00022989"/>
    </source>
</evidence>
<keyword evidence="6 8" id="KW-1133">Transmembrane helix</keyword>
<evidence type="ECO:0000256" key="2">
    <source>
        <dbReference type="ARBA" id="ARBA00022475"/>
    </source>
</evidence>
<gene>
    <name evidence="10" type="ORF">CBW65_04855</name>
</gene>
<evidence type="ECO:0000259" key="9">
    <source>
        <dbReference type="Pfam" id="PF13231"/>
    </source>
</evidence>
<name>A0A1Y0IKX3_9BACL</name>
<organism evidence="10 11">
    <name type="scientific">Tumebacillus avium</name>
    <dbReference type="NCBI Taxonomy" id="1903704"/>
    <lineage>
        <taxon>Bacteria</taxon>
        <taxon>Bacillati</taxon>
        <taxon>Bacillota</taxon>
        <taxon>Bacilli</taxon>
        <taxon>Bacillales</taxon>
        <taxon>Alicyclobacillaceae</taxon>
        <taxon>Tumebacillus</taxon>
    </lineage>
</organism>
<dbReference type="AlphaFoldDB" id="A0A1Y0IKX3"/>
<evidence type="ECO:0000256" key="8">
    <source>
        <dbReference type="SAM" id="Phobius"/>
    </source>
</evidence>
<evidence type="ECO:0000313" key="10">
    <source>
        <dbReference type="EMBL" id="ARU60476.1"/>
    </source>
</evidence>
<dbReference type="GO" id="GO:0005886">
    <property type="term" value="C:plasma membrane"/>
    <property type="evidence" value="ECO:0007669"/>
    <property type="project" value="UniProtKB-SubCell"/>
</dbReference>
<feature type="transmembrane region" description="Helical" evidence="8">
    <location>
        <begin position="175"/>
        <end position="202"/>
    </location>
</feature>
<keyword evidence="3" id="KW-0328">Glycosyltransferase</keyword>
<evidence type="ECO:0000256" key="4">
    <source>
        <dbReference type="ARBA" id="ARBA00022679"/>
    </source>
</evidence>
<evidence type="ECO:0000313" key="11">
    <source>
        <dbReference type="Proteomes" id="UP000195437"/>
    </source>
</evidence>
<evidence type="ECO:0000256" key="3">
    <source>
        <dbReference type="ARBA" id="ARBA00022676"/>
    </source>
</evidence>
<dbReference type="EMBL" id="CP021434">
    <property type="protein sequence ID" value="ARU60476.1"/>
    <property type="molecule type" value="Genomic_DNA"/>
</dbReference>
<feature type="transmembrane region" description="Helical" evidence="8">
    <location>
        <begin position="369"/>
        <end position="390"/>
    </location>
</feature>
<proteinExistence type="predicted"/>
<keyword evidence="2" id="KW-1003">Cell membrane</keyword>
<accession>A0A1Y0IKX3</accession>
<feature type="transmembrane region" description="Helical" evidence="8">
    <location>
        <begin position="427"/>
        <end position="447"/>
    </location>
</feature>
<dbReference type="Pfam" id="PF13231">
    <property type="entry name" value="PMT_2"/>
    <property type="match status" value="1"/>
</dbReference>
<dbReference type="Proteomes" id="UP000195437">
    <property type="component" value="Chromosome"/>
</dbReference>
<dbReference type="KEGG" id="tum:CBW65_04855"/>
<dbReference type="GO" id="GO:0009103">
    <property type="term" value="P:lipopolysaccharide biosynthetic process"/>
    <property type="evidence" value="ECO:0007669"/>
    <property type="project" value="UniProtKB-ARBA"/>
</dbReference>
<reference evidence="11" key="1">
    <citation type="submission" date="2017-05" db="EMBL/GenBank/DDBJ databases">
        <authorList>
            <person name="Sung H."/>
        </authorList>
    </citation>
    <scope>NUCLEOTIDE SEQUENCE [LARGE SCALE GENOMIC DNA]</scope>
    <source>
        <strain evidence="11">AR23208</strain>
    </source>
</reference>
<dbReference type="OrthoDB" id="136232at2"/>
<dbReference type="RefSeq" id="WP_087455869.1">
    <property type="nucleotide sequence ID" value="NZ_CP021434.1"/>
</dbReference>
<protein>
    <recommendedName>
        <fullName evidence="9">Glycosyltransferase RgtA/B/C/D-like domain-containing protein</fullName>
    </recommendedName>
</protein>
<keyword evidence="4" id="KW-0808">Transferase</keyword>
<dbReference type="PANTHER" id="PTHR33908">
    <property type="entry name" value="MANNOSYLTRANSFERASE YKCB-RELATED"/>
    <property type="match status" value="1"/>
</dbReference>
<sequence>MKTIEPNKASKPTFKLGRTELILFVVIMIAAVALRILWVLKIPNTPVYDFQTYHEIAVNIATGYGHSFQGEAIAFQGMGYPTALGLFYKLIGETSVLWGKAFNVILSTLTLFLAYPIFRKLTKSWKLSIAAYALTAFLPNYIAYVSVIGAEVFMAFLFAAVIYLQLATFNKWVRWPLLGIFIGLAALTKPVFLVYPVVAAAVHYLREKNLKETLAFVLTTALLMAVTVAPWTYRNYQKYDAFIPVSYNSGYVLYLNNNANNVNGGWMPLKDAAASPELRAQIDEILQHGKRSEKLAYELDPLLKAEGKGWILAHPLEFAKLGILRVQTTFFNGAWDIGSWAMNGLYPGVPQWTIQLERDLKAFRAVSDALLNSMNGLAFAFVVLAAIPVVRSLFRREEKLPVGMILPTVNVSYFILIYFVFEGQARYNFPVLFLLAVCAVLAVSFIWRGVSSWRCQN</sequence>